<evidence type="ECO:0000313" key="1">
    <source>
        <dbReference type="EMBL" id="JAE11841.1"/>
    </source>
</evidence>
<proteinExistence type="predicted"/>
<name>A0A0A9FNH5_ARUDO</name>
<organism evidence="1">
    <name type="scientific">Arundo donax</name>
    <name type="common">Giant reed</name>
    <name type="synonym">Donax arundinaceus</name>
    <dbReference type="NCBI Taxonomy" id="35708"/>
    <lineage>
        <taxon>Eukaryota</taxon>
        <taxon>Viridiplantae</taxon>
        <taxon>Streptophyta</taxon>
        <taxon>Embryophyta</taxon>
        <taxon>Tracheophyta</taxon>
        <taxon>Spermatophyta</taxon>
        <taxon>Magnoliopsida</taxon>
        <taxon>Liliopsida</taxon>
        <taxon>Poales</taxon>
        <taxon>Poaceae</taxon>
        <taxon>PACMAD clade</taxon>
        <taxon>Arundinoideae</taxon>
        <taxon>Arundineae</taxon>
        <taxon>Arundo</taxon>
    </lineage>
</organism>
<reference evidence="1" key="2">
    <citation type="journal article" date="2015" name="Data Brief">
        <title>Shoot transcriptome of the giant reed, Arundo donax.</title>
        <authorList>
            <person name="Barrero R.A."/>
            <person name="Guerrero F.D."/>
            <person name="Moolhuijzen P."/>
            <person name="Goolsby J.A."/>
            <person name="Tidwell J."/>
            <person name="Bellgard S.E."/>
            <person name="Bellgard M.I."/>
        </authorList>
    </citation>
    <scope>NUCLEOTIDE SEQUENCE</scope>
    <source>
        <tissue evidence="1">Shoot tissue taken approximately 20 cm above the soil surface</tissue>
    </source>
</reference>
<reference evidence="1" key="1">
    <citation type="submission" date="2014-09" db="EMBL/GenBank/DDBJ databases">
        <authorList>
            <person name="Magalhaes I.L.F."/>
            <person name="Oliveira U."/>
            <person name="Santos F.R."/>
            <person name="Vidigal T.H.D.A."/>
            <person name="Brescovit A.D."/>
            <person name="Santos A.J."/>
        </authorList>
    </citation>
    <scope>NUCLEOTIDE SEQUENCE</scope>
    <source>
        <tissue evidence="1">Shoot tissue taken approximately 20 cm above the soil surface</tissue>
    </source>
</reference>
<sequence length="31" mass="3589">MLRKHGVVGKFVEFYGKYFMLVDGMCCLCIT</sequence>
<protein>
    <submittedName>
        <fullName evidence="1">Uncharacterized protein</fullName>
    </submittedName>
</protein>
<dbReference type="EMBL" id="GBRH01186055">
    <property type="protein sequence ID" value="JAE11841.1"/>
    <property type="molecule type" value="Transcribed_RNA"/>
</dbReference>
<dbReference type="AlphaFoldDB" id="A0A0A9FNH5"/>
<accession>A0A0A9FNH5</accession>